<evidence type="ECO:0000256" key="2">
    <source>
        <dbReference type="RuleBase" id="RU363034"/>
    </source>
</evidence>
<organism evidence="4 5">
    <name type="scientific">Loxostege sticticalis</name>
    <name type="common">Beet webworm moth</name>
    <dbReference type="NCBI Taxonomy" id="481309"/>
    <lineage>
        <taxon>Eukaryota</taxon>
        <taxon>Metazoa</taxon>
        <taxon>Ecdysozoa</taxon>
        <taxon>Arthropoda</taxon>
        <taxon>Hexapoda</taxon>
        <taxon>Insecta</taxon>
        <taxon>Pterygota</taxon>
        <taxon>Neoptera</taxon>
        <taxon>Endopterygota</taxon>
        <taxon>Lepidoptera</taxon>
        <taxon>Glossata</taxon>
        <taxon>Ditrysia</taxon>
        <taxon>Pyraloidea</taxon>
        <taxon>Crambidae</taxon>
        <taxon>Pyraustinae</taxon>
        <taxon>Loxostege</taxon>
    </lineage>
</organism>
<dbReference type="Proteomes" id="UP001549921">
    <property type="component" value="Unassembled WGS sequence"/>
</dbReference>
<reference evidence="4 5" key="1">
    <citation type="submission" date="2024-06" db="EMBL/GenBank/DDBJ databases">
        <title>A chromosome-level genome assembly of beet webworm, Loxostege sticticalis.</title>
        <authorList>
            <person name="Zhang Y."/>
        </authorList>
    </citation>
    <scope>NUCLEOTIDE SEQUENCE [LARGE SCALE GENOMIC DNA]</scope>
    <source>
        <strain evidence="4">AQ028</strain>
        <tissue evidence="4">Male pupae</tissue>
    </source>
</reference>
<protein>
    <recommendedName>
        <fullName evidence="3">Peptidase S1 domain-containing protein</fullName>
    </recommendedName>
</protein>
<evidence type="ECO:0000313" key="5">
    <source>
        <dbReference type="Proteomes" id="UP001549921"/>
    </source>
</evidence>
<dbReference type="InterPro" id="IPR009003">
    <property type="entry name" value="Peptidase_S1_PA"/>
</dbReference>
<sequence length="371" mass="42232">MTRPIILANTCGFACVVLTQTPHLTTKLEKKIRIQEEIEKDIPFDGNPCNYDKFTHPQPKTSKDGRRVSDMKCEEYSWHYWAYVTEKKRYDAECAKILGNRRTQIYGGMAVKPGDFPHMGAVGWRLPNDTLTFLCGSSLISPKFALTAAHCRAAIKKVYQDRDKPYLVRFGSVYIGNDADQGVPVDINIARFLVFPEYLEHPKWKYNDIALIELELEVHIIPNMRPACLWNGDLGNNWSANITGWGTTPSGLPSNYLIYAQVDYFDKETCKRYVNHRRNRNWEKGLIEHQFCAGKLNGSADTCQGDSGGPLQIRQPMPMGIPGEIDYVVGVTSFGIACGYPYLPSVYINVTSFLCWIEKTVWPEERNDFCM</sequence>
<name>A0ABD0SN77_LOXSC</name>
<dbReference type="Gene3D" id="2.40.10.10">
    <property type="entry name" value="Trypsin-like serine proteases"/>
    <property type="match status" value="1"/>
</dbReference>
<comment type="caution">
    <text evidence="4">The sequence shown here is derived from an EMBL/GenBank/DDBJ whole genome shotgun (WGS) entry which is preliminary data.</text>
</comment>
<dbReference type="PRINTS" id="PR00722">
    <property type="entry name" value="CHYMOTRYPSIN"/>
</dbReference>
<dbReference type="InterPro" id="IPR033116">
    <property type="entry name" value="TRYPSIN_SER"/>
</dbReference>
<gene>
    <name evidence="4" type="ORF">ABMA28_005892</name>
</gene>
<evidence type="ECO:0000256" key="1">
    <source>
        <dbReference type="ARBA" id="ARBA00023157"/>
    </source>
</evidence>
<dbReference type="PANTHER" id="PTHR24252">
    <property type="entry name" value="ACROSIN-RELATED"/>
    <property type="match status" value="1"/>
</dbReference>
<dbReference type="GO" id="GO:0008236">
    <property type="term" value="F:serine-type peptidase activity"/>
    <property type="evidence" value="ECO:0007669"/>
    <property type="project" value="UniProtKB-KW"/>
</dbReference>
<dbReference type="CDD" id="cd00190">
    <property type="entry name" value="Tryp_SPc"/>
    <property type="match status" value="1"/>
</dbReference>
<dbReference type="InterPro" id="IPR018114">
    <property type="entry name" value="TRYPSIN_HIS"/>
</dbReference>
<keyword evidence="2" id="KW-0720">Serine protease</keyword>
<proteinExistence type="predicted"/>
<dbReference type="Pfam" id="PF00089">
    <property type="entry name" value="Trypsin"/>
    <property type="match status" value="1"/>
</dbReference>
<dbReference type="SMART" id="SM00020">
    <property type="entry name" value="Tryp_SPc"/>
    <property type="match status" value="1"/>
</dbReference>
<accession>A0ABD0SN77</accession>
<dbReference type="EMBL" id="JBEDNZ010000018">
    <property type="protein sequence ID" value="KAL0821293.1"/>
    <property type="molecule type" value="Genomic_DNA"/>
</dbReference>
<dbReference type="InterPro" id="IPR001254">
    <property type="entry name" value="Trypsin_dom"/>
</dbReference>
<keyword evidence="2" id="KW-0378">Hydrolase</keyword>
<dbReference type="PROSITE" id="PS00134">
    <property type="entry name" value="TRYPSIN_HIS"/>
    <property type="match status" value="1"/>
</dbReference>
<keyword evidence="1" id="KW-1015">Disulfide bond</keyword>
<evidence type="ECO:0000313" key="4">
    <source>
        <dbReference type="EMBL" id="KAL0821293.1"/>
    </source>
</evidence>
<dbReference type="PANTHER" id="PTHR24252:SF7">
    <property type="entry name" value="HYALIN"/>
    <property type="match status" value="1"/>
</dbReference>
<dbReference type="InterPro" id="IPR001314">
    <property type="entry name" value="Peptidase_S1A"/>
</dbReference>
<keyword evidence="2" id="KW-0645">Protease</keyword>
<dbReference type="PROSITE" id="PS50240">
    <property type="entry name" value="TRYPSIN_DOM"/>
    <property type="match status" value="1"/>
</dbReference>
<dbReference type="InterPro" id="IPR043504">
    <property type="entry name" value="Peptidase_S1_PA_chymotrypsin"/>
</dbReference>
<dbReference type="AlphaFoldDB" id="A0ABD0SN77"/>
<dbReference type="PROSITE" id="PS00135">
    <property type="entry name" value="TRYPSIN_SER"/>
    <property type="match status" value="1"/>
</dbReference>
<dbReference type="SUPFAM" id="SSF50494">
    <property type="entry name" value="Trypsin-like serine proteases"/>
    <property type="match status" value="1"/>
</dbReference>
<feature type="domain" description="Peptidase S1" evidence="3">
    <location>
        <begin position="105"/>
        <end position="362"/>
    </location>
</feature>
<evidence type="ECO:0000259" key="3">
    <source>
        <dbReference type="PROSITE" id="PS50240"/>
    </source>
</evidence>
<dbReference type="GO" id="GO:0006508">
    <property type="term" value="P:proteolysis"/>
    <property type="evidence" value="ECO:0007669"/>
    <property type="project" value="UniProtKB-KW"/>
</dbReference>